<feature type="region of interest" description="Disordered" evidence="10">
    <location>
        <begin position="998"/>
        <end position="1024"/>
    </location>
</feature>
<dbReference type="GO" id="GO:0034775">
    <property type="term" value="P:glutathione transmembrane transport"/>
    <property type="evidence" value="ECO:0007669"/>
    <property type="project" value="InterPro"/>
</dbReference>
<dbReference type="SMART" id="SM00382">
    <property type="entry name" value="AAA"/>
    <property type="match status" value="2"/>
</dbReference>
<reference evidence="14" key="2">
    <citation type="submission" date="2020-01" db="EMBL/GenBank/DDBJ databases">
        <authorList>
            <person name="Hornung B."/>
        </authorList>
    </citation>
    <scope>NUCLEOTIDE SEQUENCE</scope>
    <source>
        <strain evidence="14">PacBioINE</strain>
    </source>
</reference>
<feature type="transmembrane region" description="Helical" evidence="11">
    <location>
        <begin position="150"/>
        <end position="169"/>
    </location>
</feature>
<evidence type="ECO:0000313" key="16">
    <source>
        <dbReference type="Proteomes" id="UP001071230"/>
    </source>
</evidence>
<evidence type="ECO:0000256" key="8">
    <source>
        <dbReference type="ARBA" id="ARBA00022989"/>
    </source>
</evidence>
<dbReference type="KEGG" id="aacx:DEACI_2853"/>
<evidence type="ECO:0000256" key="1">
    <source>
        <dbReference type="ARBA" id="ARBA00004651"/>
    </source>
</evidence>
<dbReference type="Proteomes" id="UP001071230">
    <property type="component" value="Unassembled WGS sequence"/>
</dbReference>
<dbReference type="GO" id="GO:0016887">
    <property type="term" value="F:ATP hydrolysis activity"/>
    <property type="evidence" value="ECO:0007669"/>
    <property type="project" value="InterPro"/>
</dbReference>
<protein>
    <submittedName>
        <fullName evidence="14">ABC transporter</fullName>
        <ecNumber evidence="14">3.6.1.3</ecNumber>
    </submittedName>
    <submittedName>
        <fullName evidence="15">ATP-binding/permease protein CydC</fullName>
    </submittedName>
</protein>
<dbReference type="Gene3D" id="1.20.1560.10">
    <property type="entry name" value="ABC transporter type 1, transmembrane domain"/>
    <property type="match status" value="2"/>
</dbReference>
<reference evidence="15" key="1">
    <citation type="submission" date="2014-11" db="EMBL/GenBank/DDBJ databases">
        <authorList>
            <person name="Hornung B.V."/>
        </authorList>
    </citation>
    <scope>NUCLEOTIDE SEQUENCE</scope>
    <source>
        <strain evidence="15">INE</strain>
    </source>
</reference>
<dbReference type="PANTHER" id="PTHR24221:SF590">
    <property type="entry name" value="COMPONENT LINKED WITH THE ASSEMBLY OF CYTOCHROME' TRANSPORT TRANSMEMBRANE ATP-BINDING PROTEIN ABC TRANSPORTER CYDD-RELATED"/>
    <property type="match status" value="1"/>
</dbReference>
<evidence type="ECO:0000256" key="9">
    <source>
        <dbReference type="ARBA" id="ARBA00023136"/>
    </source>
</evidence>
<keyword evidence="6" id="KW-0788">Thiol protease</keyword>
<evidence type="ECO:0000256" key="2">
    <source>
        <dbReference type="ARBA" id="ARBA00022448"/>
    </source>
</evidence>
<evidence type="ECO:0000256" key="10">
    <source>
        <dbReference type="SAM" id="MobiDB-lite"/>
    </source>
</evidence>
<dbReference type="PROSITE" id="PS50893">
    <property type="entry name" value="ABC_TRANSPORTER_2"/>
    <property type="match status" value="2"/>
</dbReference>
<dbReference type="EMBL" id="LR746496">
    <property type="protein sequence ID" value="CAA7602180.1"/>
    <property type="molecule type" value="Genomic_DNA"/>
</dbReference>
<dbReference type="PROSITE" id="PS00211">
    <property type="entry name" value="ABC_TRANSPORTER_1"/>
    <property type="match status" value="2"/>
</dbReference>
<keyword evidence="4 11" id="KW-0812">Transmembrane</keyword>
<dbReference type="GO" id="GO:0045454">
    <property type="term" value="P:cell redox homeostasis"/>
    <property type="evidence" value="ECO:0007669"/>
    <property type="project" value="InterPro"/>
</dbReference>
<evidence type="ECO:0000313" key="14">
    <source>
        <dbReference type="EMBL" id="CAA7602180.1"/>
    </source>
</evidence>
<evidence type="ECO:0000256" key="4">
    <source>
        <dbReference type="ARBA" id="ARBA00022692"/>
    </source>
</evidence>
<dbReference type="GO" id="GO:0005524">
    <property type="term" value="F:ATP binding"/>
    <property type="evidence" value="ECO:0007669"/>
    <property type="project" value="UniProtKB-KW"/>
</dbReference>
<feature type="transmembrane region" description="Helical" evidence="11">
    <location>
        <begin position="230"/>
        <end position="251"/>
    </location>
</feature>
<keyword evidence="14" id="KW-0378">Hydrolase</keyword>
<feature type="transmembrane region" description="Helical" evidence="11">
    <location>
        <begin position="915"/>
        <end position="941"/>
    </location>
</feature>
<evidence type="ECO:0000259" key="13">
    <source>
        <dbReference type="PROSITE" id="PS50929"/>
    </source>
</evidence>
<dbReference type="FunFam" id="3.40.50.300:FF:000604">
    <property type="entry name" value="ABC transporter B family member 28"/>
    <property type="match status" value="1"/>
</dbReference>
<feature type="region of interest" description="Disordered" evidence="10">
    <location>
        <begin position="629"/>
        <end position="675"/>
    </location>
</feature>
<keyword evidence="3" id="KW-1003">Cell membrane</keyword>
<dbReference type="AlphaFoldDB" id="A0A8S0X638"/>
<dbReference type="Gene3D" id="3.40.50.300">
    <property type="entry name" value="P-loop containing nucleotide triphosphate hydrolases"/>
    <property type="match status" value="2"/>
</dbReference>
<feature type="transmembrane region" description="Helical" evidence="11">
    <location>
        <begin position="697"/>
        <end position="719"/>
    </location>
</feature>
<sequence>MLDKRLAREAWKVKGYLGSALILGGLAAVLSVLQARYLALAVSRVSLKGLLVPVLAVIMFKAAAQGAGIVLAHEGAAAIKDRVRQRLAAHLFKLGPAFVQGERSGEILNTWVDGVEALEEYFARYLPQLVLAVLIPAIILVFAFPADWTSALILLITAPLIPLFMILIGKLAEKKALVHWQEMSRMSAHFLDILQGLSTLKMFGRSESQSRVIGRVSDNFRRTTLDVLRVAFLSALVLELLATLSTALVAVALGLRLLAGGISFTTALFVLLLAPELYQPLRVLGTQFHASLSGVSAANRVFALLAEPASETEGVSAALAGARNAGELLPFACAGVREDSGFLSFEQVSYTYPGRSRPCLKGVSFSLGRGERVALTGQSGVGKSTVLRLLMGFTEPDRGVITAGGLPLRVWNKEEWRRRVAYVPQHPHLFAASIYENIRLGRRDASRADVLEAAKKAGVEEFVSLLPDGYETQIGEKGTRLSGGQAQRLAVARAFLKDAPLLLLDEPFTGLDAANEEKLYASLESLSRGRTVLVVTHGENALMWVDRVLVLEEGLIRESAKKRAAEAELRTEEGERARDAAERRRDAAERRRDAAERRRDAAERRRDAAEGRTEAAEIRTEAAEIRIEGAETLTEGAERRREEPEWEKGNDAAAEAPALRPPHPASGRTAGKADEGESGMSHILWLLRQLAPYKGRVFLALLLGTLTIAGHIGLMTTSAYLISRAAEHPPILYLMAAIVGVRFFGLLRAVSRYFERYVSHDLTFRILSTIRVAFYRALEPLAPAGLSSFASGDLFGRIGADIEALQYFFLRVLAPPVVAFIILIGSSLFLVGFNLLYGLVFALFYLAGGIGIPWLIKILGRRTQREMPQARAGLYLGLLDSVQGMAEILAFGLTAERRRDLADRSRKLGRLQGRAALLEGLAAASTGLTMNLGMWMVLIVAIQDVMAGRLAGVFLAVMPFAVSSSFEALLPMPLVFPNLEQSLGAAQRLRELIEPRPGVCTSPPAAAKGESAQRTHPRASGQTPAPLLSIRNLSFRYPCAGTWVLRGLDLDLKRGERVALTGASGAGKSTLVNILLRFWDYETGSIRLRGEEIGRDRPDEVRRQFSVVSQDAHLFNATLRENLLLANIEATEEELINAARSAKLHEFIMSLPEGYDTLIGEGGFRLSGGQRQRLAIARALLKDAPILILDEATAGLDPETENEVISDILSLFRDRTVLLITHHRSVLPHMDRVLTLEGGRFTEARGLLPAAAGML</sequence>
<dbReference type="GO" id="GO:0008234">
    <property type="term" value="F:cysteine-type peptidase activity"/>
    <property type="evidence" value="ECO:0007669"/>
    <property type="project" value="UniProtKB-KW"/>
</dbReference>
<dbReference type="EC" id="3.6.1.3" evidence="14"/>
<dbReference type="InterPro" id="IPR014216">
    <property type="entry name" value="ABC_transptr_CydD"/>
</dbReference>
<dbReference type="Proteomes" id="UP000836597">
    <property type="component" value="Chromosome"/>
</dbReference>
<feature type="transmembrane region" description="Helical" evidence="11">
    <location>
        <begin position="50"/>
        <end position="72"/>
    </location>
</feature>
<proteinExistence type="predicted"/>
<feature type="domain" description="ABC transporter" evidence="12">
    <location>
        <begin position="343"/>
        <end position="578"/>
    </location>
</feature>
<dbReference type="InterPro" id="IPR011527">
    <property type="entry name" value="ABC1_TM_dom"/>
</dbReference>
<accession>A0A8S0X638</accession>
<feature type="transmembrane region" description="Helical" evidence="11">
    <location>
        <begin position="257"/>
        <end position="274"/>
    </location>
</feature>
<dbReference type="PROSITE" id="PS50929">
    <property type="entry name" value="ABC_TM1F"/>
    <property type="match status" value="2"/>
</dbReference>
<keyword evidence="8 11" id="KW-1133">Transmembrane helix</keyword>
<dbReference type="GO" id="GO:0140359">
    <property type="term" value="F:ABC-type transporter activity"/>
    <property type="evidence" value="ECO:0007669"/>
    <property type="project" value="InterPro"/>
</dbReference>
<evidence type="ECO:0000256" key="11">
    <source>
        <dbReference type="SAM" id="Phobius"/>
    </source>
</evidence>
<dbReference type="FunFam" id="3.40.50.300:FF:000299">
    <property type="entry name" value="ABC transporter ATP-binding protein/permease"/>
    <property type="match status" value="1"/>
</dbReference>
<dbReference type="CDD" id="cd18585">
    <property type="entry name" value="ABC_6TM_CydC"/>
    <property type="match status" value="1"/>
</dbReference>
<feature type="transmembrane region" description="Helical" evidence="11">
    <location>
        <begin position="836"/>
        <end position="860"/>
    </location>
</feature>
<dbReference type="InterPro" id="IPR027417">
    <property type="entry name" value="P-loop_NTPase"/>
</dbReference>
<dbReference type="NCBIfam" id="TIGR02857">
    <property type="entry name" value="CydD"/>
    <property type="match status" value="1"/>
</dbReference>
<dbReference type="GO" id="GO:0005886">
    <property type="term" value="C:plasma membrane"/>
    <property type="evidence" value="ECO:0007669"/>
    <property type="project" value="UniProtKB-SubCell"/>
</dbReference>
<keyword evidence="6" id="KW-0645">Protease</keyword>
<dbReference type="Pfam" id="PF00664">
    <property type="entry name" value="ABC_membrane"/>
    <property type="match status" value="2"/>
</dbReference>
<dbReference type="InterPro" id="IPR014223">
    <property type="entry name" value="ABC_CydC/D"/>
</dbReference>
<dbReference type="InterPro" id="IPR036640">
    <property type="entry name" value="ABC1_TM_sf"/>
</dbReference>
<dbReference type="CDD" id="cd18584">
    <property type="entry name" value="ABC_6TM_AarD_CydD"/>
    <property type="match status" value="1"/>
</dbReference>
<feature type="region of interest" description="Disordered" evidence="10">
    <location>
        <begin position="561"/>
        <end position="616"/>
    </location>
</feature>
<dbReference type="EMBL" id="CDGJ01000092">
    <property type="protein sequence ID" value="CEJ08736.1"/>
    <property type="molecule type" value="Genomic_DNA"/>
</dbReference>
<keyword evidence="2" id="KW-0813">Transport</keyword>
<name>A0A8S0X638_9FIRM</name>
<evidence type="ECO:0000259" key="12">
    <source>
        <dbReference type="PROSITE" id="PS50893"/>
    </source>
</evidence>
<feature type="compositionally biased region" description="Basic and acidic residues" evidence="10">
    <location>
        <begin position="636"/>
        <end position="650"/>
    </location>
</feature>
<organism evidence="14">
    <name type="scientific">Acididesulfobacillus acetoxydans</name>
    <dbReference type="NCBI Taxonomy" id="1561005"/>
    <lineage>
        <taxon>Bacteria</taxon>
        <taxon>Bacillati</taxon>
        <taxon>Bacillota</taxon>
        <taxon>Clostridia</taxon>
        <taxon>Eubacteriales</taxon>
        <taxon>Peptococcaceae</taxon>
        <taxon>Acididesulfobacillus</taxon>
    </lineage>
</organism>
<dbReference type="InterPro" id="IPR039421">
    <property type="entry name" value="Type_1_exporter"/>
</dbReference>
<dbReference type="NCBIfam" id="TIGR02868">
    <property type="entry name" value="CydC"/>
    <property type="match status" value="1"/>
</dbReference>
<keyword evidence="5" id="KW-0547">Nucleotide-binding</keyword>
<comment type="subcellular location">
    <subcellularLocation>
        <location evidence="1">Cell membrane</location>
        <topology evidence="1">Multi-pass membrane protein</topology>
    </subcellularLocation>
</comment>
<feature type="transmembrane region" description="Helical" evidence="11">
    <location>
        <begin position="20"/>
        <end position="38"/>
    </location>
</feature>
<feature type="domain" description="ABC transmembrane type-1" evidence="13">
    <location>
        <begin position="698"/>
        <end position="981"/>
    </location>
</feature>
<feature type="transmembrane region" description="Helical" evidence="11">
    <location>
        <begin position="125"/>
        <end position="144"/>
    </location>
</feature>
<keyword evidence="9 11" id="KW-0472">Membrane</keyword>
<evidence type="ECO:0000256" key="5">
    <source>
        <dbReference type="ARBA" id="ARBA00022741"/>
    </source>
</evidence>
<dbReference type="GO" id="GO:0042883">
    <property type="term" value="P:cysteine transport"/>
    <property type="evidence" value="ECO:0007669"/>
    <property type="project" value="InterPro"/>
</dbReference>
<feature type="domain" description="ABC transmembrane type-1" evidence="13">
    <location>
        <begin position="20"/>
        <end position="293"/>
    </location>
</feature>
<feature type="transmembrane region" description="Helical" evidence="11">
    <location>
        <begin position="808"/>
        <end position="830"/>
    </location>
</feature>
<keyword evidence="7 15" id="KW-0067">ATP-binding</keyword>
<evidence type="ECO:0000256" key="3">
    <source>
        <dbReference type="ARBA" id="ARBA00022475"/>
    </source>
</evidence>
<dbReference type="SUPFAM" id="SSF90123">
    <property type="entry name" value="ABC transporter transmembrane region"/>
    <property type="match status" value="2"/>
</dbReference>
<dbReference type="SUPFAM" id="SSF57997">
    <property type="entry name" value="Tropomyosin"/>
    <property type="match status" value="1"/>
</dbReference>
<evidence type="ECO:0000313" key="15">
    <source>
        <dbReference type="EMBL" id="CEJ08736.1"/>
    </source>
</evidence>
<feature type="domain" description="ABC transporter" evidence="12">
    <location>
        <begin position="1028"/>
        <end position="1255"/>
    </location>
</feature>
<evidence type="ECO:0000256" key="6">
    <source>
        <dbReference type="ARBA" id="ARBA00022807"/>
    </source>
</evidence>
<dbReference type="InterPro" id="IPR017871">
    <property type="entry name" value="ABC_transporter-like_CS"/>
</dbReference>
<keyword evidence="16" id="KW-1185">Reference proteome</keyword>
<dbReference type="RefSeq" id="WP_240985591.1">
    <property type="nucleotide sequence ID" value="NZ_CDGJ01000092.1"/>
</dbReference>
<dbReference type="InterPro" id="IPR003439">
    <property type="entry name" value="ABC_transporter-like_ATP-bd"/>
</dbReference>
<dbReference type="InterPro" id="IPR003593">
    <property type="entry name" value="AAA+_ATPase"/>
</dbReference>
<dbReference type="SUPFAM" id="SSF52540">
    <property type="entry name" value="P-loop containing nucleoside triphosphate hydrolases"/>
    <property type="match status" value="2"/>
</dbReference>
<evidence type="ECO:0000256" key="7">
    <source>
        <dbReference type="ARBA" id="ARBA00022840"/>
    </source>
</evidence>
<gene>
    <name evidence="14" type="ORF">DEACI_2853</name>
    <name evidence="15" type="ORF">DEACI_3216</name>
</gene>
<dbReference type="Pfam" id="PF00005">
    <property type="entry name" value="ABC_tran"/>
    <property type="match status" value="2"/>
</dbReference>
<dbReference type="PANTHER" id="PTHR24221">
    <property type="entry name" value="ATP-BINDING CASSETTE SUB-FAMILY B"/>
    <property type="match status" value="1"/>
</dbReference>
<dbReference type="GO" id="GO:0005737">
    <property type="term" value="C:cytoplasm"/>
    <property type="evidence" value="ECO:0007669"/>
    <property type="project" value="UniProtKB-ARBA"/>
</dbReference>
<feature type="transmembrane region" description="Helical" evidence="11">
    <location>
        <begin position="731"/>
        <end position="750"/>
    </location>
</feature>